<reference evidence="2 3" key="1">
    <citation type="submission" date="2022-07" db="EMBL/GenBank/DDBJ databases">
        <authorList>
            <person name="Li W.-J."/>
            <person name="Deng Q.-Q."/>
        </authorList>
    </citation>
    <scope>NUCLEOTIDE SEQUENCE [LARGE SCALE GENOMIC DNA]</scope>
    <source>
        <strain evidence="2 3">SYSU M60028</strain>
    </source>
</reference>
<keyword evidence="2" id="KW-0378">Hydrolase</keyword>
<dbReference type="InterPro" id="IPR029058">
    <property type="entry name" value="AB_hydrolase_fold"/>
</dbReference>
<dbReference type="Pfam" id="PF12146">
    <property type="entry name" value="Hydrolase_4"/>
    <property type="match status" value="1"/>
</dbReference>
<dbReference type="Gene3D" id="3.40.50.1820">
    <property type="entry name" value="alpha/beta hydrolase"/>
    <property type="match status" value="1"/>
</dbReference>
<name>A0ABT1L7C0_9HYPH</name>
<feature type="domain" description="Serine aminopeptidase S33" evidence="1">
    <location>
        <begin position="68"/>
        <end position="325"/>
    </location>
</feature>
<dbReference type="SUPFAM" id="SSF53474">
    <property type="entry name" value="alpha/beta-Hydrolases"/>
    <property type="match status" value="1"/>
</dbReference>
<dbReference type="InterPro" id="IPR051044">
    <property type="entry name" value="MAG_DAG_Lipase"/>
</dbReference>
<dbReference type="Proteomes" id="UP001205890">
    <property type="component" value="Unassembled WGS sequence"/>
</dbReference>
<keyword evidence="3" id="KW-1185">Reference proteome</keyword>
<organism evidence="2 3">
    <name type="scientific">Alsobacter ponti</name>
    <dbReference type="NCBI Taxonomy" id="2962936"/>
    <lineage>
        <taxon>Bacteria</taxon>
        <taxon>Pseudomonadati</taxon>
        <taxon>Pseudomonadota</taxon>
        <taxon>Alphaproteobacteria</taxon>
        <taxon>Hyphomicrobiales</taxon>
        <taxon>Alsobacteraceae</taxon>
        <taxon>Alsobacter</taxon>
    </lineage>
</organism>
<comment type="caution">
    <text evidence="2">The sequence shown here is derived from an EMBL/GenBank/DDBJ whole genome shotgun (WGS) entry which is preliminary data.</text>
</comment>
<dbReference type="RefSeq" id="WP_254738299.1">
    <property type="nucleotide sequence ID" value="NZ_JANCLU010000002.1"/>
</dbReference>
<dbReference type="PANTHER" id="PTHR11614">
    <property type="entry name" value="PHOSPHOLIPASE-RELATED"/>
    <property type="match status" value="1"/>
</dbReference>
<dbReference type="InterPro" id="IPR022742">
    <property type="entry name" value="Hydrolase_4"/>
</dbReference>
<accession>A0ABT1L7C0</accession>
<protein>
    <submittedName>
        <fullName evidence="2">Alpha/beta hydrolase</fullName>
    </submittedName>
</protein>
<sequence>MASPLAFGRLDRTWQRGRAPARAAACRPAFGELVAVPENPLPPGLSAGVLRTADGVGLRIAASRPAGRPRGSVLLLQGRADFIEKYAEVIAELNARGFAVLAFDWRGQGGSQRLLPDPLRNHASGFAAFGLDLAALRAELHRLDLPGPAIGLAHSMGAAVLLTALAREPGLVERAVVTAPMIAIAPQLRPPFAAGLTRLAHAAGFGARTIPGPSAKGMPGAVFTPDNLLTSDARRYLRSHHVLAARPQLAVGKPTIGWLHAAFAGMAGLRDPALAAALATPLLCVAGEDDRVTHTQAAARFVARLPCGEMLVLPGCAHDVLMERDGLRARFWQAFDRFVADL</sequence>
<dbReference type="EMBL" id="JANCLU010000002">
    <property type="protein sequence ID" value="MCP8937367.1"/>
    <property type="molecule type" value="Genomic_DNA"/>
</dbReference>
<gene>
    <name evidence="2" type="ORF">NK718_02470</name>
</gene>
<dbReference type="GO" id="GO:0016787">
    <property type="term" value="F:hydrolase activity"/>
    <property type="evidence" value="ECO:0007669"/>
    <property type="project" value="UniProtKB-KW"/>
</dbReference>
<evidence type="ECO:0000259" key="1">
    <source>
        <dbReference type="Pfam" id="PF12146"/>
    </source>
</evidence>
<proteinExistence type="predicted"/>
<evidence type="ECO:0000313" key="2">
    <source>
        <dbReference type="EMBL" id="MCP8937367.1"/>
    </source>
</evidence>
<evidence type="ECO:0000313" key="3">
    <source>
        <dbReference type="Proteomes" id="UP001205890"/>
    </source>
</evidence>